<accession>A0A8S1JTL2</accession>
<dbReference type="Proteomes" id="UP000688137">
    <property type="component" value="Unassembled WGS sequence"/>
</dbReference>
<dbReference type="GO" id="GO:0005886">
    <property type="term" value="C:plasma membrane"/>
    <property type="evidence" value="ECO:0007669"/>
    <property type="project" value="TreeGrafter"/>
</dbReference>
<feature type="transmembrane region" description="Helical" evidence="1">
    <location>
        <begin position="117"/>
        <end position="141"/>
    </location>
</feature>
<dbReference type="AlphaFoldDB" id="A0A8S1JTL2"/>
<feature type="transmembrane region" description="Helical" evidence="1">
    <location>
        <begin position="685"/>
        <end position="703"/>
    </location>
</feature>
<feature type="transmembrane region" description="Helical" evidence="1">
    <location>
        <begin position="453"/>
        <end position="474"/>
    </location>
</feature>
<feature type="transmembrane region" description="Helical" evidence="1">
    <location>
        <begin position="630"/>
        <end position="661"/>
    </location>
</feature>
<keyword evidence="1" id="KW-0812">Transmembrane</keyword>
<dbReference type="EMBL" id="CAJJDM010000002">
    <property type="protein sequence ID" value="CAD8043596.1"/>
    <property type="molecule type" value="Genomic_DNA"/>
</dbReference>
<feature type="transmembrane region" description="Helical" evidence="1">
    <location>
        <begin position="198"/>
        <end position="221"/>
    </location>
</feature>
<keyword evidence="3" id="KW-1185">Reference proteome</keyword>
<proteinExistence type="predicted"/>
<protein>
    <submittedName>
        <fullName evidence="2">Uncharacterized protein</fullName>
    </submittedName>
</protein>
<reference evidence="2" key="1">
    <citation type="submission" date="2021-01" db="EMBL/GenBank/DDBJ databases">
        <authorList>
            <consortium name="Genoscope - CEA"/>
            <person name="William W."/>
        </authorList>
    </citation>
    <scope>NUCLEOTIDE SEQUENCE</scope>
</reference>
<evidence type="ECO:0000256" key="1">
    <source>
        <dbReference type="SAM" id="Phobius"/>
    </source>
</evidence>
<dbReference type="PANTHER" id="PTHR13018">
    <property type="entry name" value="PROBABLE MEMBRANE PROTEIN DUF221-RELATED"/>
    <property type="match status" value="1"/>
</dbReference>
<gene>
    <name evidence="2" type="ORF">PPRIM_AZ9-3.1.T0050249</name>
</gene>
<dbReference type="InterPro" id="IPR045122">
    <property type="entry name" value="Csc1-like"/>
</dbReference>
<sequence length="786" mass="93827">MITINNETNEEKILIQQQFSATPQQNEHRQEKEIQFQKVLDIVRQSDSNYFKYPPDLNLAQLHKQAYYVCPNQEVINKYQYNACPCCNKTINKKQFNWLTSDFYEQMIDEYGIVVPLYFTLMKFQVIIFVLVFCIYGIIFIKTVHKICDPQRGQEQQCDENFTYYCKMCEFSDNYHFIDIVNLQYYFSNQADNDEKNYFGFAAFFVFFINLHLPFLYDFLISYIEIKYWNREPCHRQTETKNSIYVRHLQHKMPPKEIFALIKRCVEKHPNQEIAIQSNKLIDPLFKEIIYIYDVEQLIKFASIREAVLIEIIQNLQNYQKYCLQKDFAQQNNCLTKLENNLTLLEDINNKIQKETGNIQFNQLTIDSLRNIDSLQFSKKAIIHFTDKQVFNLVHSNFKRTFLEDLKIKLKFIVHPKLNDKIAVKKSFRINGLFWNNLGTKSIDRVIQKCKSIVVMIFACAILMVAYEFIYLYVNDPEFQNNKETGRLTQGEKAATNIFTILVPIITTSAILAVIINQKKAKKNTFAHQERGFMHFLIVVNYLLVTFVPYLFTFELWNGKENPAAIYNLISLTQNKLITKHIFHMFHVRFISSLLKSRKALKNYLQYFQGQLNQILTPPFFPQRSRNCNALYSITIGLCLIYVCPLITLICFFFNIFMYIFDRYTITHIYAIDKRFTIILMRHQIKVYSIAFYPIKIYLFIKLFWDYEWLIYAGLPVCVSISLLNIIFRKQIINFILLTIFQMKKMDTNQYDQIIYSEDYINYLKNLRIDETNQITWQILNLYKKI</sequence>
<dbReference type="GO" id="GO:0005227">
    <property type="term" value="F:calcium-activated cation channel activity"/>
    <property type="evidence" value="ECO:0007669"/>
    <property type="project" value="InterPro"/>
</dbReference>
<keyword evidence="1" id="KW-1133">Transmembrane helix</keyword>
<dbReference type="OMA" id="MIFACAI"/>
<dbReference type="PANTHER" id="PTHR13018:SF83">
    <property type="entry name" value="RRM DOMAIN-CONTAINING PROTEIN"/>
    <property type="match status" value="1"/>
</dbReference>
<evidence type="ECO:0000313" key="3">
    <source>
        <dbReference type="Proteomes" id="UP000688137"/>
    </source>
</evidence>
<evidence type="ECO:0000313" key="2">
    <source>
        <dbReference type="EMBL" id="CAD8043596.1"/>
    </source>
</evidence>
<name>A0A8S1JTL2_PARPR</name>
<feature type="transmembrane region" description="Helical" evidence="1">
    <location>
        <begin position="494"/>
        <end position="516"/>
    </location>
</feature>
<organism evidence="2 3">
    <name type="scientific">Paramecium primaurelia</name>
    <dbReference type="NCBI Taxonomy" id="5886"/>
    <lineage>
        <taxon>Eukaryota</taxon>
        <taxon>Sar</taxon>
        <taxon>Alveolata</taxon>
        <taxon>Ciliophora</taxon>
        <taxon>Intramacronucleata</taxon>
        <taxon>Oligohymenophorea</taxon>
        <taxon>Peniculida</taxon>
        <taxon>Parameciidae</taxon>
        <taxon>Paramecium</taxon>
    </lineage>
</organism>
<feature type="transmembrane region" description="Helical" evidence="1">
    <location>
        <begin position="532"/>
        <end position="552"/>
    </location>
</feature>
<comment type="caution">
    <text evidence="2">The sequence shown here is derived from an EMBL/GenBank/DDBJ whole genome shotgun (WGS) entry which is preliminary data.</text>
</comment>
<keyword evidence="1" id="KW-0472">Membrane</keyword>
<feature type="transmembrane region" description="Helical" evidence="1">
    <location>
        <begin position="709"/>
        <end position="728"/>
    </location>
</feature>